<comment type="caution">
    <text evidence="6">The sequence shown here is derived from an EMBL/GenBank/DDBJ whole genome shotgun (WGS) entry which is preliminary data.</text>
</comment>
<protein>
    <recommendedName>
        <fullName evidence="8">Tetratricopeptide repeat protein</fullName>
    </recommendedName>
</protein>
<evidence type="ECO:0000313" key="7">
    <source>
        <dbReference type="Proteomes" id="UP001611075"/>
    </source>
</evidence>
<sequence length="998" mass="109568">MSEELAGATGDENDVWSVPRFAEELRELKLRAGSPALRKISGKTRGRWGTATLSELFAGGGRRAPRWELVDDVVRALVVCAREQSLELEASLADRDEWSRRHQLVQAELGREKAQQTLRRKKLLDQFLVLPADQIECWNGRPAPSGGVYLPRPDFDEELRVALATPSAPYPFLLVYGEDGAGKSTSAWTAIVETLEPGTKVLVPRDMSAIAALARADDVPTIMTGRLLIWADGLTSADLDRLTPETLELLANRAFLVATILADECAAILDSHGMKPTARAALKRAYSVPLPYDPEIIEIIEQTARAKDVELRRAEPGVEPHLMWIRLNTGRFQSPSGVAIVRSIIDLRRAGLTRPALEEELKQLFPIYLAETDDIPVSDELFAAGIAWAQKTGHDILPMLHFRSYRGCRSWITSDHLRDDKATWKIPDSLWPALVGMLSPQECFHVAWAAYKRGVLVYAKEALVKAATIPENSARASVLLGNIFQRLGDLLAAKAALMAAISLGPSMEASAAADLLGRIFKAEGNIGHAIEYWTLATQWPGTHALMSWLELGCHYASVGETEKAVAALSRNFSDPLMPGLELRASTLLSFVRGSVDGMQALLEEWETAGNHRRESSDDVVRALREYVEFVRSAEESAYQSDLHSADIDVALAGGRKRFELGDLRGALEAFYDVAASAPPELRAAALYDAGSTAMEMGLLHEAREAYEESILCAQPHYSAQAALSLGGLLWEKEDLDAPGAIRAWTTAEELGDPETRVKAAFNIGVAHHNSQNYHNAVFKLQHAMNLADSGFKAKVAIMLAKTYQSMGADAAIIDDYYYQALRVDDPHCSPIAAVTLGDRIYRREGPISEALRVTRLAYNSQNPEAQGEAAWRLGHMLEELEELDEAIAAYETAIDAGHVDWAPAGHCALGLLHGTQGRKHIGMRHLQAAYNSGHPEHRLEAGYWVGMFYWWDGAHGNPGKLQNAVIMLREVVNSGHPKWGSQASSALAEIRENPEALD</sequence>
<dbReference type="SUPFAM" id="SSF81901">
    <property type="entry name" value="HCP-like"/>
    <property type="match status" value="1"/>
</dbReference>
<dbReference type="Gene3D" id="1.25.40.10">
    <property type="entry name" value="Tetratricopeptide repeat domain"/>
    <property type="match status" value="3"/>
</dbReference>
<comment type="similarity">
    <text evidence="5">Belongs to the Rap family.</text>
</comment>
<keyword evidence="7" id="KW-1185">Reference proteome</keyword>
<gene>
    <name evidence="6" type="ORF">ACH4OY_10810</name>
</gene>
<dbReference type="PANTHER" id="PTHR46630">
    <property type="entry name" value="TETRATRICOPEPTIDE REPEAT PROTEIN 29"/>
    <property type="match status" value="1"/>
</dbReference>
<dbReference type="InterPro" id="IPR051476">
    <property type="entry name" value="Bac_ResReg_Asp_Phosphatase"/>
</dbReference>
<evidence type="ECO:0000256" key="1">
    <source>
        <dbReference type="ARBA" id="ARBA00004496"/>
    </source>
</evidence>
<accession>A0ABW7SHK4</accession>
<evidence type="ECO:0008006" key="8">
    <source>
        <dbReference type="Google" id="ProtNLM"/>
    </source>
</evidence>
<keyword evidence="4" id="KW-0802">TPR repeat</keyword>
<name>A0ABW7SHK4_9ACTN</name>
<dbReference type="InterPro" id="IPR011990">
    <property type="entry name" value="TPR-like_helical_dom_sf"/>
</dbReference>
<evidence type="ECO:0000256" key="4">
    <source>
        <dbReference type="ARBA" id="ARBA00022803"/>
    </source>
</evidence>
<organism evidence="6 7">
    <name type="scientific">Micromonospora rubida</name>
    <dbReference type="NCBI Taxonomy" id="2697657"/>
    <lineage>
        <taxon>Bacteria</taxon>
        <taxon>Bacillati</taxon>
        <taxon>Actinomycetota</taxon>
        <taxon>Actinomycetes</taxon>
        <taxon>Micromonosporales</taxon>
        <taxon>Micromonosporaceae</taxon>
        <taxon>Micromonospora</taxon>
    </lineage>
</organism>
<evidence type="ECO:0000256" key="2">
    <source>
        <dbReference type="ARBA" id="ARBA00022490"/>
    </source>
</evidence>
<keyword evidence="2" id="KW-0963">Cytoplasm</keyword>
<dbReference type="InterPro" id="IPR019734">
    <property type="entry name" value="TPR_rpt"/>
</dbReference>
<dbReference type="SUPFAM" id="SSF48452">
    <property type="entry name" value="TPR-like"/>
    <property type="match status" value="1"/>
</dbReference>
<dbReference type="RefSeq" id="WP_396678372.1">
    <property type="nucleotide sequence ID" value="NZ_JBIRPU010000005.1"/>
</dbReference>
<proteinExistence type="inferred from homology"/>
<comment type="subcellular location">
    <subcellularLocation>
        <location evidence="1">Cytoplasm</location>
    </subcellularLocation>
</comment>
<evidence type="ECO:0000313" key="6">
    <source>
        <dbReference type="EMBL" id="MFI0793175.1"/>
    </source>
</evidence>
<reference evidence="6 7" key="1">
    <citation type="submission" date="2024-10" db="EMBL/GenBank/DDBJ databases">
        <title>The Natural Products Discovery Center: Release of the First 8490 Sequenced Strains for Exploring Actinobacteria Biosynthetic Diversity.</title>
        <authorList>
            <person name="Kalkreuter E."/>
            <person name="Kautsar S.A."/>
            <person name="Yang D."/>
            <person name="Bader C.D."/>
            <person name="Teijaro C.N."/>
            <person name="Fluegel L."/>
            <person name="Davis C.M."/>
            <person name="Simpson J.R."/>
            <person name="Lauterbach L."/>
            <person name="Steele A.D."/>
            <person name="Gui C."/>
            <person name="Meng S."/>
            <person name="Li G."/>
            <person name="Viehrig K."/>
            <person name="Ye F."/>
            <person name="Su P."/>
            <person name="Kiefer A.F."/>
            <person name="Nichols A."/>
            <person name="Cepeda A.J."/>
            <person name="Yan W."/>
            <person name="Fan B."/>
            <person name="Jiang Y."/>
            <person name="Adhikari A."/>
            <person name="Zheng C.-J."/>
            <person name="Schuster L."/>
            <person name="Cowan T.M."/>
            <person name="Smanski M.J."/>
            <person name="Chevrette M.G."/>
            <person name="De Carvalho L.P.S."/>
            <person name="Shen B."/>
        </authorList>
    </citation>
    <scope>NUCLEOTIDE SEQUENCE [LARGE SCALE GENOMIC DNA]</scope>
    <source>
        <strain evidence="6 7">NPDC021253</strain>
    </source>
</reference>
<dbReference type="Pfam" id="PF13181">
    <property type="entry name" value="TPR_8"/>
    <property type="match status" value="2"/>
</dbReference>
<dbReference type="PANTHER" id="PTHR46630:SF1">
    <property type="entry name" value="TETRATRICOPEPTIDE REPEAT PROTEIN 29"/>
    <property type="match status" value="1"/>
</dbReference>
<evidence type="ECO:0000256" key="5">
    <source>
        <dbReference type="ARBA" id="ARBA00038253"/>
    </source>
</evidence>
<dbReference type="SMART" id="SM00028">
    <property type="entry name" value="TPR"/>
    <property type="match status" value="4"/>
</dbReference>
<evidence type="ECO:0000256" key="3">
    <source>
        <dbReference type="ARBA" id="ARBA00022737"/>
    </source>
</evidence>
<dbReference type="EMBL" id="JBIRPU010000005">
    <property type="protein sequence ID" value="MFI0793175.1"/>
    <property type="molecule type" value="Genomic_DNA"/>
</dbReference>
<keyword evidence="3" id="KW-0677">Repeat</keyword>
<dbReference type="Proteomes" id="UP001611075">
    <property type="component" value="Unassembled WGS sequence"/>
</dbReference>